<keyword evidence="3 6" id="KW-0464">Manganese</keyword>
<accession>A0A0K2SPQ9</accession>
<evidence type="ECO:0000256" key="6">
    <source>
        <dbReference type="HAMAP-Rule" id="MF_01876"/>
    </source>
</evidence>
<dbReference type="KEGG" id="lpil:LIP_2980"/>
<feature type="binding site" evidence="6">
    <location>
        <begin position="140"/>
        <end position="142"/>
    </location>
    <ligand>
        <name>substrate</name>
    </ligand>
</feature>
<dbReference type="InterPro" id="IPR022830">
    <property type="entry name" value="Indigdn_synthA-like"/>
</dbReference>
<dbReference type="RefSeq" id="WP_144440637.1">
    <property type="nucleotide sequence ID" value="NZ_AP014924.1"/>
</dbReference>
<dbReference type="AlphaFoldDB" id="A0A0K2SPQ9"/>
<keyword evidence="5 6" id="KW-0326">Glycosidase</keyword>
<evidence type="ECO:0000256" key="2">
    <source>
        <dbReference type="ARBA" id="ARBA00022801"/>
    </source>
</evidence>
<dbReference type="PANTHER" id="PTHR42909:SF1">
    <property type="entry name" value="CARBOHYDRATE KINASE PFKB DOMAIN-CONTAINING PROTEIN"/>
    <property type="match status" value="1"/>
</dbReference>
<dbReference type="GO" id="GO:0016798">
    <property type="term" value="F:hydrolase activity, acting on glycosyl bonds"/>
    <property type="evidence" value="ECO:0007669"/>
    <property type="project" value="UniProtKB-KW"/>
</dbReference>
<dbReference type="GO" id="GO:0004730">
    <property type="term" value="F:pseudouridylate synthase activity"/>
    <property type="evidence" value="ECO:0007669"/>
    <property type="project" value="UniProtKB-UniRule"/>
</dbReference>
<organism evidence="7 8">
    <name type="scientific">Limnochorda pilosa</name>
    <dbReference type="NCBI Taxonomy" id="1555112"/>
    <lineage>
        <taxon>Bacteria</taxon>
        <taxon>Bacillati</taxon>
        <taxon>Bacillota</taxon>
        <taxon>Limnochordia</taxon>
        <taxon>Limnochordales</taxon>
        <taxon>Limnochordaceae</taxon>
        <taxon>Limnochorda</taxon>
    </lineage>
</organism>
<feature type="binding site" evidence="6">
    <location>
        <position position="86"/>
    </location>
    <ligand>
        <name>substrate</name>
    </ligand>
</feature>
<dbReference type="Pfam" id="PF04227">
    <property type="entry name" value="Indigoidine_A"/>
    <property type="match status" value="1"/>
</dbReference>
<evidence type="ECO:0000256" key="1">
    <source>
        <dbReference type="ARBA" id="ARBA00022723"/>
    </source>
</evidence>
<keyword evidence="2 6" id="KW-0378">Hydrolase</keyword>
<feature type="binding site" evidence="6">
    <location>
        <position position="138"/>
    </location>
    <ligand>
        <name>Mn(2+)</name>
        <dbReference type="ChEBI" id="CHEBI:29035"/>
    </ligand>
</feature>
<dbReference type="PATRIC" id="fig|1555112.3.peg.3026"/>
<evidence type="ECO:0000256" key="5">
    <source>
        <dbReference type="ARBA" id="ARBA00023295"/>
    </source>
</evidence>
<feature type="binding site" evidence="6">
    <location>
        <position position="106"/>
    </location>
    <ligand>
        <name>substrate</name>
    </ligand>
</feature>
<dbReference type="STRING" id="1555112.LIP_2980"/>
<reference evidence="8" key="2">
    <citation type="journal article" date="2016" name="Int. J. Syst. Evol. Microbiol.">
        <title>Complete genome sequence and cell structure of Limnochorda pilosa, a Gram-negative spore-former within the phylum Firmicutes.</title>
        <authorList>
            <person name="Watanabe M."/>
            <person name="Kojima H."/>
            <person name="Fukui M."/>
        </authorList>
    </citation>
    <scope>NUCLEOTIDE SEQUENCE [LARGE SCALE GENOMIC DNA]</scope>
    <source>
        <strain evidence="8">HC45</strain>
    </source>
</reference>
<evidence type="ECO:0000313" key="7">
    <source>
        <dbReference type="EMBL" id="BAS28809.1"/>
    </source>
</evidence>
<feature type="active site" description="Nucleophile" evidence="6">
    <location>
        <position position="159"/>
    </location>
</feature>
<comment type="catalytic activity">
    <reaction evidence="6">
        <text>D-ribose 5-phosphate + uracil = psi-UMP + H2O</text>
        <dbReference type="Rhea" id="RHEA:18337"/>
        <dbReference type="ChEBI" id="CHEBI:15377"/>
        <dbReference type="ChEBI" id="CHEBI:17568"/>
        <dbReference type="ChEBI" id="CHEBI:58380"/>
        <dbReference type="ChEBI" id="CHEBI:78346"/>
        <dbReference type="EC" id="4.2.1.70"/>
    </reaction>
</comment>
<dbReference type="InterPro" id="IPR007342">
    <property type="entry name" value="PsuG"/>
</dbReference>
<gene>
    <name evidence="6" type="primary">psuG</name>
    <name evidence="7" type="ORF">LIP_2980</name>
</gene>
<dbReference type="EC" id="4.2.1.70" evidence="6"/>
<protein>
    <recommendedName>
        <fullName evidence="6">Pseudouridine-5'-phosphate glycosidase</fullName>
        <shortName evidence="6">PsiMP glycosidase</shortName>
        <ecNumber evidence="6">4.2.1.70</ecNumber>
    </recommendedName>
</protein>
<comment type="similarity">
    <text evidence="6">Belongs to the pseudouridine-5'-phosphate glycosidase family.</text>
</comment>
<comment type="subunit">
    <text evidence="6">Homotrimer.</text>
</comment>
<evidence type="ECO:0000256" key="4">
    <source>
        <dbReference type="ARBA" id="ARBA00023239"/>
    </source>
</evidence>
<dbReference type="HAMAP" id="MF_01876">
    <property type="entry name" value="PsiMP_glycosidase"/>
    <property type="match status" value="1"/>
</dbReference>
<proteinExistence type="inferred from homology"/>
<keyword evidence="1 6" id="KW-0479">Metal-binding</keyword>
<evidence type="ECO:0000256" key="3">
    <source>
        <dbReference type="ARBA" id="ARBA00023211"/>
    </source>
</evidence>
<sequence length="310" mass="33016">MRELIRVAPEVRAALREGKAVVALESTLVAHGMPYPTNLKTALALEEAVREGGAVPATVAVVGGQVKVGLSESDLELIASDPDVYKASQHDLPVLITKRWHGATTAAAAIAVAGRVGISVFATGAIGGVHRDVMETLDVSTDLTEIARTPVCVVCSGVKTVLDTDWTLEYLETRGVPVLGYQTDVFPAFYYRDSGCPVDYRVESPLEAARVMSVKWALGFTGGLVVANPVPEALELDPDLVEDAVDEALYELEERGIRGKAVTPFLLQVLHEKTEGATLRTGVALAEENARLAARVASEFARLQAARSIS</sequence>
<dbReference type="GO" id="GO:0046872">
    <property type="term" value="F:metal ion binding"/>
    <property type="evidence" value="ECO:0007669"/>
    <property type="project" value="UniProtKB-KW"/>
</dbReference>
<dbReference type="GO" id="GO:0005737">
    <property type="term" value="C:cytoplasm"/>
    <property type="evidence" value="ECO:0007669"/>
    <property type="project" value="TreeGrafter"/>
</dbReference>
<dbReference type="OrthoDB" id="9805870at2"/>
<feature type="active site" description="Proton donor" evidence="6">
    <location>
        <position position="25"/>
    </location>
</feature>
<evidence type="ECO:0000313" key="8">
    <source>
        <dbReference type="Proteomes" id="UP000065807"/>
    </source>
</evidence>
<reference evidence="8" key="1">
    <citation type="submission" date="2015-07" db="EMBL/GenBank/DDBJ databases">
        <title>Complete genome sequence and phylogenetic analysis of Limnochorda pilosa.</title>
        <authorList>
            <person name="Watanabe M."/>
            <person name="Kojima H."/>
            <person name="Fukui M."/>
        </authorList>
    </citation>
    <scope>NUCLEOTIDE SEQUENCE [LARGE SCALE GENOMIC DNA]</scope>
    <source>
        <strain evidence="8">HC45</strain>
    </source>
</reference>
<comment type="cofactor">
    <cofactor evidence="6">
        <name>Mn(2+)</name>
        <dbReference type="ChEBI" id="CHEBI:29035"/>
    </cofactor>
    <text evidence="6">Binds 1 Mn(2+) ion per subunit.</text>
</comment>
<dbReference type="SUPFAM" id="SSF110581">
    <property type="entry name" value="Indigoidine synthase A-like"/>
    <property type="match status" value="1"/>
</dbReference>
<dbReference type="EMBL" id="AP014924">
    <property type="protein sequence ID" value="BAS28809.1"/>
    <property type="molecule type" value="Genomic_DNA"/>
</dbReference>
<dbReference type="PANTHER" id="PTHR42909">
    <property type="entry name" value="ZGC:136858"/>
    <property type="match status" value="1"/>
</dbReference>
<comment type="function">
    <text evidence="6">Catalyzes the reversible cleavage of pseudouridine 5'-phosphate (PsiMP) to ribose 5-phosphate and uracil. Functions biologically in the cleavage direction, as part of a pseudouridine degradation pathway.</text>
</comment>
<name>A0A0K2SPQ9_LIMPI</name>
<keyword evidence="4 6" id="KW-0456">Lyase</keyword>
<dbReference type="Proteomes" id="UP000065807">
    <property type="component" value="Chromosome"/>
</dbReference>
<keyword evidence="8" id="KW-1185">Reference proteome</keyword>
<dbReference type="GO" id="GO:0046113">
    <property type="term" value="P:nucleobase catabolic process"/>
    <property type="evidence" value="ECO:0007669"/>
    <property type="project" value="UniProtKB-UniRule"/>
</dbReference>
<dbReference type="Gene3D" id="3.40.1790.10">
    <property type="entry name" value="Indigoidine synthase domain"/>
    <property type="match status" value="1"/>
</dbReference>